<dbReference type="STRING" id="1925591.BI308_15410"/>
<dbReference type="EMBL" id="MLAW01000027">
    <property type="protein sequence ID" value="OJJ24685.1"/>
    <property type="molecule type" value="Genomic_DNA"/>
</dbReference>
<comment type="caution">
    <text evidence="1">The sequence shown here is derived from an EMBL/GenBank/DDBJ whole genome shotgun (WGS) entry which is preliminary data.</text>
</comment>
<dbReference type="Proteomes" id="UP000183940">
    <property type="component" value="Unassembled WGS sequence"/>
</dbReference>
<sequence length="77" mass="8860">MDKRLTFRYDKVGDILYIDVCPVYAAQESEEIGDEIIARLNPESGEIENLEILFFSKRWGEQFPLELPIDAALRLVG</sequence>
<dbReference type="Pfam" id="PF10049">
    <property type="entry name" value="DUF2283"/>
    <property type="match status" value="1"/>
</dbReference>
<accession>A0A1L9QPT0</accession>
<keyword evidence="2" id="KW-1185">Reference proteome</keyword>
<protein>
    <submittedName>
        <fullName evidence="1">DUF2283 domain-containing protein</fullName>
    </submittedName>
</protein>
<organism evidence="1 2">
    <name type="scientific">Roseofilum reptotaenium AO1-A</name>
    <dbReference type="NCBI Taxonomy" id="1925591"/>
    <lineage>
        <taxon>Bacteria</taxon>
        <taxon>Bacillati</taxon>
        <taxon>Cyanobacteriota</taxon>
        <taxon>Cyanophyceae</taxon>
        <taxon>Desertifilales</taxon>
        <taxon>Desertifilaceae</taxon>
        <taxon>Roseofilum</taxon>
    </lineage>
</organism>
<gene>
    <name evidence="1" type="ORF">BI308_15410</name>
</gene>
<reference evidence="1" key="1">
    <citation type="submission" date="2016-10" db="EMBL/GenBank/DDBJ databases">
        <title>CRISPR-Cas defence system in Roseofilum reptotaenium: evidence of a bacteriophage-cyanobacterium arms race in the coral black band disease.</title>
        <authorList>
            <person name="Buerger P."/>
            <person name="Wood-Charlson E.M."/>
            <person name="Weynberg K.D."/>
            <person name="Willis B."/>
            <person name="Van Oppen M.J."/>
        </authorList>
    </citation>
    <scope>NUCLEOTIDE SEQUENCE [LARGE SCALE GENOMIC DNA]</scope>
    <source>
        <strain evidence="1">AO1-A</strain>
    </source>
</reference>
<dbReference type="InterPro" id="IPR019270">
    <property type="entry name" value="DUF2283"/>
</dbReference>
<evidence type="ECO:0000313" key="2">
    <source>
        <dbReference type="Proteomes" id="UP000183940"/>
    </source>
</evidence>
<dbReference type="AlphaFoldDB" id="A0A1L9QPT0"/>
<evidence type="ECO:0000313" key="1">
    <source>
        <dbReference type="EMBL" id="OJJ24685.1"/>
    </source>
</evidence>
<name>A0A1L9QPT0_9CYAN</name>
<proteinExistence type="predicted"/>